<reference evidence="2" key="1">
    <citation type="journal article" date="2014" name="Int. J. Syst. Evol. Microbiol.">
        <title>Complete genome sequence of Corynebacterium casei LMG S-19264T (=DSM 44701T), isolated from a smear-ripened cheese.</title>
        <authorList>
            <consortium name="US DOE Joint Genome Institute (JGI-PGF)"/>
            <person name="Walter F."/>
            <person name="Albersmeier A."/>
            <person name="Kalinowski J."/>
            <person name="Ruckert C."/>
        </authorList>
    </citation>
    <scope>NUCLEOTIDE SEQUENCE</scope>
    <source>
        <strain evidence="2">JCM 4790</strain>
    </source>
</reference>
<dbReference type="AlphaFoldDB" id="A0A918NH93"/>
<keyword evidence="3" id="KW-1185">Reference proteome</keyword>
<sequence length="61" mass="6415">MGSTGAPLPSSTWVPALPRRSPPTVDIDAGGFGFSSATAGTDRETDNRDAEVINREVLTIR</sequence>
<dbReference type="Proteomes" id="UP000619244">
    <property type="component" value="Unassembled WGS sequence"/>
</dbReference>
<evidence type="ECO:0000256" key="1">
    <source>
        <dbReference type="SAM" id="MobiDB-lite"/>
    </source>
</evidence>
<feature type="compositionally biased region" description="Basic and acidic residues" evidence="1">
    <location>
        <begin position="41"/>
        <end position="50"/>
    </location>
</feature>
<comment type="caution">
    <text evidence="2">The sequence shown here is derived from an EMBL/GenBank/DDBJ whole genome shotgun (WGS) entry which is preliminary data.</text>
</comment>
<feature type="region of interest" description="Disordered" evidence="1">
    <location>
        <begin position="1"/>
        <end position="50"/>
    </location>
</feature>
<accession>A0A918NH93</accession>
<organism evidence="2 3">
    <name type="scientific">Streptomyces minutiscleroticus</name>
    <dbReference type="NCBI Taxonomy" id="68238"/>
    <lineage>
        <taxon>Bacteria</taxon>
        <taxon>Bacillati</taxon>
        <taxon>Actinomycetota</taxon>
        <taxon>Actinomycetes</taxon>
        <taxon>Kitasatosporales</taxon>
        <taxon>Streptomycetaceae</taxon>
        <taxon>Streptomyces</taxon>
    </lineage>
</organism>
<feature type="compositionally biased region" description="Polar residues" evidence="1">
    <location>
        <begin position="1"/>
        <end position="13"/>
    </location>
</feature>
<evidence type="ECO:0000313" key="3">
    <source>
        <dbReference type="Proteomes" id="UP000619244"/>
    </source>
</evidence>
<evidence type="ECO:0000313" key="2">
    <source>
        <dbReference type="EMBL" id="GGX67559.1"/>
    </source>
</evidence>
<protein>
    <submittedName>
        <fullName evidence="2">Uncharacterized protein</fullName>
    </submittedName>
</protein>
<name>A0A918NH93_9ACTN</name>
<reference evidence="2" key="2">
    <citation type="submission" date="2020-09" db="EMBL/GenBank/DDBJ databases">
        <authorList>
            <person name="Sun Q."/>
            <person name="Ohkuma M."/>
        </authorList>
    </citation>
    <scope>NUCLEOTIDE SEQUENCE</scope>
    <source>
        <strain evidence="2">JCM 4790</strain>
    </source>
</reference>
<proteinExistence type="predicted"/>
<dbReference type="EMBL" id="BMVU01000007">
    <property type="protein sequence ID" value="GGX67559.1"/>
    <property type="molecule type" value="Genomic_DNA"/>
</dbReference>
<gene>
    <name evidence="2" type="ORF">GCM10010358_22400</name>
</gene>